<evidence type="ECO:0000256" key="1">
    <source>
        <dbReference type="ARBA" id="ARBA00022801"/>
    </source>
</evidence>
<dbReference type="PANTHER" id="PTHR43283:SF11">
    <property type="entry name" value="BETA-LACTAMASE-RELATED DOMAIN-CONTAINING PROTEIN"/>
    <property type="match status" value="1"/>
</dbReference>
<comment type="caution">
    <text evidence="3">The sequence shown here is derived from an EMBL/GenBank/DDBJ whole genome shotgun (WGS) entry which is preliminary data.</text>
</comment>
<protein>
    <submittedName>
        <fullName evidence="3">CubicO group peptidase (Beta-lactamase class C family)</fullName>
    </submittedName>
</protein>
<keyword evidence="1" id="KW-0378">Hydrolase</keyword>
<keyword evidence="4" id="KW-1185">Reference proteome</keyword>
<organism evidence="3 4">
    <name type="scientific">Sedimentibacter saalensis</name>
    <dbReference type="NCBI Taxonomy" id="130788"/>
    <lineage>
        <taxon>Bacteria</taxon>
        <taxon>Bacillati</taxon>
        <taxon>Bacillota</taxon>
        <taxon>Tissierellia</taxon>
        <taxon>Sedimentibacter</taxon>
    </lineage>
</organism>
<dbReference type="PANTHER" id="PTHR43283">
    <property type="entry name" value="BETA-LACTAMASE-RELATED"/>
    <property type="match status" value="1"/>
</dbReference>
<sequence length="349" mass="39446">MFIKERVEYLENYIISLCENQTFPGAAFVLMDEKDSYMKCFGKSQLIPTEENLIDNAIYDLASLTKVISTTTSIMMLMEQGVLHLDTPVSDILPRYKNNKVTIRHLLTHTSGHDADIDCKEMNKEQLIDAVFNNKVNDLRFEKQVLYSDIGFILLGFIIDALTGSYEKFAEENVFNKLNMTDTFFSPKDEIKGLCVPTEFCKMRNKIIKGMVHDEKSYVLGGVAGHAGLFSTAGDLKNFARMYLNDGEFNGQTVLSKQTIKLISKLHTEGLNDDRGLGWWVKGKNAALCDFAGDRTIYHSGFTGTSIIMDLVNKKAFILLTNRIHPSRDNTKLVSLRRNIHNIALTSIK</sequence>
<name>A0A562JCM5_9FIRM</name>
<reference evidence="3 4" key="1">
    <citation type="submission" date="2019-07" db="EMBL/GenBank/DDBJ databases">
        <title>Genomic Encyclopedia of Type Strains, Phase I: the one thousand microbial genomes (KMG-I) project.</title>
        <authorList>
            <person name="Kyrpides N."/>
        </authorList>
    </citation>
    <scope>NUCLEOTIDE SEQUENCE [LARGE SCALE GENOMIC DNA]</scope>
    <source>
        <strain evidence="3 4">DSM 13558</strain>
    </source>
</reference>
<dbReference type="InterPro" id="IPR050789">
    <property type="entry name" value="Diverse_Enzym_Activities"/>
</dbReference>
<evidence type="ECO:0000259" key="2">
    <source>
        <dbReference type="Pfam" id="PF00144"/>
    </source>
</evidence>
<accession>A0A562JCM5</accession>
<dbReference type="EMBL" id="VLKH01000004">
    <property type="protein sequence ID" value="TWH80675.1"/>
    <property type="molecule type" value="Genomic_DNA"/>
</dbReference>
<evidence type="ECO:0000313" key="3">
    <source>
        <dbReference type="EMBL" id="TWH80675.1"/>
    </source>
</evidence>
<dbReference type="GO" id="GO:0016787">
    <property type="term" value="F:hydrolase activity"/>
    <property type="evidence" value="ECO:0007669"/>
    <property type="project" value="UniProtKB-KW"/>
</dbReference>
<dbReference type="RefSeq" id="WP_145082716.1">
    <property type="nucleotide sequence ID" value="NZ_VLKH01000004.1"/>
</dbReference>
<proteinExistence type="predicted"/>
<dbReference type="InterPro" id="IPR001466">
    <property type="entry name" value="Beta-lactam-related"/>
</dbReference>
<dbReference type="AlphaFoldDB" id="A0A562JCM5"/>
<dbReference type="Gene3D" id="3.40.710.10">
    <property type="entry name" value="DD-peptidase/beta-lactamase superfamily"/>
    <property type="match status" value="1"/>
</dbReference>
<dbReference type="SUPFAM" id="SSF56601">
    <property type="entry name" value="beta-lactamase/transpeptidase-like"/>
    <property type="match status" value="1"/>
</dbReference>
<gene>
    <name evidence="3" type="ORF">LY60_01937</name>
</gene>
<dbReference type="Proteomes" id="UP000315343">
    <property type="component" value="Unassembled WGS sequence"/>
</dbReference>
<evidence type="ECO:0000313" key="4">
    <source>
        <dbReference type="Proteomes" id="UP000315343"/>
    </source>
</evidence>
<dbReference type="Pfam" id="PF00144">
    <property type="entry name" value="Beta-lactamase"/>
    <property type="match status" value="1"/>
</dbReference>
<feature type="domain" description="Beta-lactamase-related" evidence="2">
    <location>
        <begin position="17"/>
        <end position="331"/>
    </location>
</feature>
<dbReference type="OrthoDB" id="9773047at2"/>
<dbReference type="InterPro" id="IPR012338">
    <property type="entry name" value="Beta-lactam/transpept-like"/>
</dbReference>